<dbReference type="EMBL" id="CADCTQ010000656">
    <property type="protein sequence ID" value="CAA9339867.1"/>
    <property type="molecule type" value="Genomic_DNA"/>
</dbReference>
<protein>
    <submittedName>
        <fullName evidence="5">Transcriptional regulator, HxlR family</fullName>
    </submittedName>
</protein>
<dbReference type="GO" id="GO:0003677">
    <property type="term" value="F:DNA binding"/>
    <property type="evidence" value="ECO:0007669"/>
    <property type="project" value="UniProtKB-KW"/>
</dbReference>
<dbReference type="InterPro" id="IPR002577">
    <property type="entry name" value="HTH_HxlR"/>
</dbReference>
<dbReference type="PANTHER" id="PTHR33204">
    <property type="entry name" value="TRANSCRIPTIONAL REGULATOR, MARR FAMILY"/>
    <property type="match status" value="1"/>
</dbReference>
<proteinExistence type="predicted"/>
<accession>A0A6J4LR01</accession>
<sequence length="138" mass="15511">MKEIKPRSACPVSYSLDVLGDKWTLLILRDMLFKGKTSYGEFLGSDEKIATNILADRLAVLESQGLVSKAVAADKKSKFTYRLTEKGIDLLPLIVEFTLWGARYSPVGSDEVLLRELAEDKEGTLRKYRQLALERMAP</sequence>
<keyword evidence="3" id="KW-0804">Transcription</keyword>
<keyword evidence="2" id="KW-0238">DNA-binding</keyword>
<evidence type="ECO:0000256" key="3">
    <source>
        <dbReference type="ARBA" id="ARBA00023163"/>
    </source>
</evidence>
<evidence type="ECO:0000256" key="1">
    <source>
        <dbReference type="ARBA" id="ARBA00023015"/>
    </source>
</evidence>
<gene>
    <name evidence="5" type="ORF">AVDCRST_MAG56-7858</name>
</gene>
<dbReference type="Gene3D" id="1.10.10.10">
    <property type="entry name" value="Winged helix-like DNA-binding domain superfamily/Winged helix DNA-binding domain"/>
    <property type="match status" value="1"/>
</dbReference>
<dbReference type="PANTHER" id="PTHR33204:SF37">
    <property type="entry name" value="HTH-TYPE TRANSCRIPTIONAL REGULATOR YODB"/>
    <property type="match status" value="1"/>
</dbReference>
<evidence type="ECO:0000259" key="4">
    <source>
        <dbReference type="PROSITE" id="PS51118"/>
    </source>
</evidence>
<evidence type="ECO:0000313" key="5">
    <source>
        <dbReference type="EMBL" id="CAA9339867.1"/>
    </source>
</evidence>
<dbReference type="SUPFAM" id="SSF46785">
    <property type="entry name" value="Winged helix' DNA-binding domain"/>
    <property type="match status" value="1"/>
</dbReference>
<organism evidence="5">
    <name type="scientific">uncultured Cytophagales bacterium</name>
    <dbReference type="NCBI Taxonomy" id="158755"/>
    <lineage>
        <taxon>Bacteria</taxon>
        <taxon>Pseudomonadati</taxon>
        <taxon>Bacteroidota</taxon>
        <taxon>Sphingobacteriia</taxon>
        <taxon>Sphingobacteriales</taxon>
        <taxon>environmental samples</taxon>
    </lineage>
</organism>
<reference evidence="5" key="1">
    <citation type="submission" date="2020-02" db="EMBL/GenBank/DDBJ databases">
        <authorList>
            <person name="Meier V. D."/>
        </authorList>
    </citation>
    <scope>NUCLEOTIDE SEQUENCE</scope>
    <source>
        <strain evidence="5">AVDCRST_MAG56</strain>
    </source>
</reference>
<feature type="domain" description="HTH hxlR-type" evidence="4">
    <location>
        <begin position="10"/>
        <end position="109"/>
    </location>
</feature>
<dbReference type="InterPro" id="IPR036388">
    <property type="entry name" value="WH-like_DNA-bd_sf"/>
</dbReference>
<dbReference type="InterPro" id="IPR036390">
    <property type="entry name" value="WH_DNA-bd_sf"/>
</dbReference>
<dbReference type="AlphaFoldDB" id="A0A6J4LR01"/>
<dbReference type="Pfam" id="PF01638">
    <property type="entry name" value="HxlR"/>
    <property type="match status" value="1"/>
</dbReference>
<evidence type="ECO:0000256" key="2">
    <source>
        <dbReference type="ARBA" id="ARBA00023125"/>
    </source>
</evidence>
<dbReference type="PROSITE" id="PS51118">
    <property type="entry name" value="HTH_HXLR"/>
    <property type="match status" value="1"/>
</dbReference>
<name>A0A6J4LR01_9SPHI</name>
<keyword evidence="1" id="KW-0805">Transcription regulation</keyword>